<feature type="compositionally biased region" description="Polar residues" evidence="1">
    <location>
        <begin position="39"/>
        <end position="51"/>
    </location>
</feature>
<feature type="region of interest" description="Disordered" evidence="1">
    <location>
        <begin position="38"/>
        <end position="60"/>
    </location>
</feature>
<reference evidence="2" key="2">
    <citation type="submission" date="2021-12" db="EMBL/GenBank/DDBJ databases">
        <title>Resequencing data analysis of finger millet.</title>
        <authorList>
            <person name="Hatakeyama M."/>
            <person name="Aluri S."/>
            <person name="Balachadran M.T."/>
            <person name="Sivarajan S.R."/>
            <person name="Poveda L."/>
            <person name="Shimizu-Inatsugi R."/>
            <person name="Schlapbach R."/>
            <person name="Sreeman S.M."/>
            <person name="Shimizu K.K."/>
        </authorList>
    </citation>
    <scope>NUCLEOTIDE SEQUENCE</scope>
</reference>
<dbReference type="Pfam" id="PF07893">
    <property type="entry name" value="DUF1668"/>
    <property type="match status" value="1"/>
</dbReference>
<name>A0AAV5DKQ9_ELECO</name>
<keyword evidence="3" id="KW-1185">Reference proteome</keyword>
<proteinExistence type="predicted"/>
<evidence type="ECO:0000313" key="2">
    <source>
        <dbReference type="EMBL" id="GJN11026.1"/>
    </source>
</evidence>
<gene>
    <name evidence="2" type="primary">ga29184</name>
    <name evidence="2" type="ORF">PR202_ga29184</name>
</gene>
<feature type="region of interest" description="Disordered" evidence="1">
    <location>
        <begin position="226"/>
        <end position="252"/>
    </location>
</feature>
<sequence>MSLSRRFLNLIVDRSAPGAVSLCCIDLKRQQLFKETADVNGSESAAPQDATSRPPAAGAGNENIIQEAAAPALKLERFRLSRPIFTFGSGTLHPAYHTWRISCFPLSDRRVLCTDQCGRSFLYDGSTRQVFVRDMPKRQYGFDPYYIPAGARAEAANAGAVGVSFPDQGWSVFRFPTPTEVSMSPTIKSTTGLSRRFLNLIMDNRIPSIKSLCSMDLDHLFGFPATPPQTPDATTQRPCADAGNLKNEAAAA</sequence>
<dbReference type="Proteomes" id="UP001054889">
    <property type="component" value="Unassembled WGS sequence"/>
</dbReference>
<dbReference type="EMBL" id="BQKI01000018">
    <property type="protein sequence ID" value="GJN11026.1"/>
    <property type="molecule type" value="Genomic_DNA"/>
</dbReference>
<dbReference type="InterPro" id="IPR012871">
    <property type="entry name" value="DUF1668_ORYSA"/>
</dbReference>
<protein>
    <submittedName>
        <fullName evidence="2">Uncharacterized protein</fullName>
    </submittedName>
</protein>
<accession>A0AAV5DKQ9</accession>
<comment type="caution">
    <text evidence="2">The sequence shown here is derived from an EMBL/GenBank/DDBJ whole genome shotgun (WGS) entry which is preliminary data.</text>
</comment>
<organism evidence="2 3">
    <name type="scientific">Eleusine coracana subsp. coracana</name>
    <dbReference type="NCBI Taxonomy" id="191504"/>
    <lineage>
        <taxon>Eukaryota</taxon>
        <taxon>Viridiplantae</taxon>
        <taxon>Streptophyta</taxon>
        <taxon>Embryophyta</taxon>
        <taxon>Tracheophyta</taxon>
        <taxon>Spermatophyta</taxon>
        <taxon>Magnoliopsida</taxon>
        <taxon>Liliopsida</taxon>
        <taxon>Poales</taxon>
        <taxon>Poaceae</taxon>
        <taxon>PACMAD clade</taxon>
        <taxon>Chloridoideae</taxon>
        <taxon>Cynodonteae</taxon>
        <taxon>Eleusininae</taxon>
        <taxon>Eleusine</taxon>
    </lineage>
</organism>
<dbReference type="AlphaFoldDB" id="A0AAV5DKQ9"/>
<evidence type="ECO:0000256" key="1">
    <source>
        <dbReference type="SAM" id="MobiDB-lite"/>
    </source>
</evidence>
<evidence type="ECO:0000313" key="3">
    <source>
        <dbReference type="Proteomes" id="UP001054889"/>
    </source>
</evidence>
<reference evidence="2" key="1">
    <citation type="journal article" date="2018" name="DNA Res.">
        <title>Multiple hybrid de novo genome assembly of finger millet, an orphan allotetraploid crop.</title>
        <authorList>
            <person name="Hatakeyama M."/>
            <person name="Aluri S."/>
            <person name="Balachadran M.T."/>
            <person name="Sivarajan S.R."/>
            <person name="Patrignani A."/>
            <person name="Gruter S."/>
            <person name="Poveda L."/>
            <person name="Shimizu-Inatsugi R."/>
            <person name="Baeten J."/>
            <person name="Francoijs K.J."/>
            <person name="Nataraja K.N."/>
            <person name="Reddy Y.A.N."/>
            <person name="Phadnis S."/>
            <person name="Ravikumar R.L."/>
            <person name="Schlapbach R."/>
            <person name="Sreeman S.M."/>
            <person name="Shimizu K.K."/>
        </authorList>
    </citation>
    <scope>NUCLEOTIDE SEQUENCE</scope>
</reference>